<accession>A0A097QVU9</accession>
<proteinExistence type="predicted"/>
<keyword evidence="3 6" id="KW-0812">Transmembrane</keyword>
<keyword evidence="5 6" id="KW-0472">Membrane</keyword>
<evidence type="ECO:0000256" key="5">
    <source>
        <dbReference type="ARBA" id="ARBA00023136"/>
    </source>
</evidence>
<keyword evidence="2" id="KW-1003">Cell membrane</keyword>
<dbReference type="KEGG" id="teu:TEU_09810"/>
<keyword evidence="8" id="KW-1185">Reference proteome</keyword>
<dbReference type="GO" id="GO:0005886">
    <property type="term" value="C:plasma membrane"/>
    <property type="evidence" value="ECO:0007669"/>
    <property type="project" value="UniProtKB-SubCell"/>
</dbReference>
<comment type="subcellular location">
    <subcellularLocation>
        <location evidence="1">Cell membrane</location>
        <topology evidence="1">Multi-pass membrane protein</topology>
    </subcellularLocation>
</comment>
<evidence type="ECO:0000256" key="6">
    <source>
        <dbReference type="SAM" id="Phobius"/>
    </source>
</evidence>
<evidence type="ECO:0000313" key="7">
    <source>
        <dbReference type="EMBL" id="AIU70602.1"/>
    </source>
</evidence>
<name>A0A097QVU9_9EURY</name>
<keyword evidence="4 6" id="KW-1133">Transmembrane helix</keyword>
<dbReference type="Proteomes" id="UP000029980">
    <property type="component" value="Chromosome"/>
</dbReference>
<dbReference type="InterPro" id="IPR039428">
    <property type="entry name" value="NUOK/Mnh_C1-like"/>
</dbReference>
<protein>
    <submittedName>
        <fullName evidence="7">NADH-ubiquinone oxidoreductase subunit 4L</fullName>
    </submittedName>
</protein>
<sequence length="125" mass="13583">MTFALALIVSSIAAIIVISLYGVAVRPNLVKKIICLSIFSDIINVAVILLGYRAVERPLPPVLTDYSQKGVEELVRGAVDPLPQALTITAIVIGLAITVLMAYGAIHIQRKYGTVDVRKLARWEE</sequence>
<evidence type="ECO:0000256" key="3">
    <source>
        <dbReference type="ARBA" id="ARBA00022692"/>
    </source>
</evidence>
<dbReference type="OrthoDB" id="18006at2157"/>
<dbReference type="PANTHER" id="PTHR34583:SF2">
    <property type="entry name" value="ANTIPORTER SUBUNIT MNHC2-RELATED"/>
    <property type="match status" value="1"/>
</dbReference>
<dbReference type="InterPro" id="IPR050601">
    <property type="entry name" value="CPA3_antiporter_subunitC"/>
</dbReference>
<evidence type="ECO:0000256" key="4">
    <source>
        <dbReference type="ARBA" id="ARBA00022989"/>
    </source>
</evidence>
<dbReference type="EMBL" id="CP008887">
    <property type="protein sequence ID" value="AIU70602.1"/>
    <property type="molecule type" value="Genomic_DNA"/>
</dbReference>
<dbReference type="Gene3D" id="1.10.287.3510">
    <property type="match status" value="1"/>
</dbReference>
<dbReference type="AlphaFoldDB" id="A0A097QVU9"/>
<dbReference type="Pfam" id="PF00420">
    <property type="entry name" value="Oxidored_q2"/>
    <property type="match status" value="1"/>
</dbReference>
<evidence type="ECO:0000313" key="8">
    <source>
        <dbReference type="Proteomes" id="UP000029980"/>
    </source>
</evidence>
<dbReference type="HOGENOM" id="CLU_082058_2_1_2"/>
<keyword evidence="7" id="KW-0830">Ubiquinone</keyword>
<feature type="transmembrane region" description="Helical" evidence="6">
    <location>
        <begin position="6"/>
        <end position="24"/>
    </location>
</feature>
<feature type="transmembrane region" description="Helical" evidence="6">
    <location>
        <begin position="85"/>
        <end position="106"/>
    </location>
</feature>
<reference evidence="7 8" key="1">
    <citation type="journal article" date="2015" name="Int. J. Syst. Evol. Microbiol.">
        <title>Thermococcus eurythermalis sp. nov., a conditional piezophilic hyperthermophilic archaeon with a wide temperature range isolated from an oil-immersed chimney in the Guaymas Basin.</title>
        <authorList>
            <person name="Zhao W."/>
            <person name="Zeng X."/>
            <person name="Xiao X."/>
        </authorList>
    </citation>
    <scope>NUCLEOTIDE SEQUENCE [LARGE SCALE GENOMIC DNA]</scope>
    <source>
        <strain evidence="7 8">A501</strain>
    </source>
</reference>
<evidence type="ECO:0000256" key="1">
    <source>
        <dbReference type="ARBA" id="ARBA00004651"/>
    </source>
</evidence>
<dbReference type="RefSeq" id="WP_050003568.1">
    <property type="nucleotide sequence ID" value="NZ_CP008887.1"/>
</dbReference>
<organism evidence="7 8">
    <name type="scientific">Thermococcus eurythermalis</name>
    <dbReference type="NCBI Taxonomy" id="1505907"/>
    <lineage>
        <taxon>Archaea</taxon>
        <taxon>Methanobacteriati</taxon>
        <taxon>Methanobacteriota</taxon>
        <taxon>Thermococci</taxon>
        <taxon>Thermococcales</taxon>
        <taxon>Thermococcaceae</taxon>
        <taxon>Thermococcus</taxon>
    </lineage>
</organism>
<feature type="transmembrane region" description="Helical" evidence="6">
    <location>
        <begin position="33"/>
        <end position="55"/>
    </location>
</feature>
<dbReference type="PANTHER" id="PTHR34583">
    <property type="entry name" value="ANTIPORTER SUBUNIT MNHC2-RELATED"/>
    <property type="match status" value="1"/>
</dbReference>
<evidence type="ECO:0000256" key="2">
    <source>
        <dbReference type="ARBA" id="ARBA00022475"/>
    </source>
</evidence>
<dbReference type="GeneID" id="25153727"/>
<gene>
    <name evidence="7" type="ORF">TEU_09810</name>
</gene>
<dbReference type="STRING" id="1505907.TEU_09810"/>